<evidence type="ECO:0000256" key="10">
    <source>
        <dbReference type="ARBA" id="ARBA00031306"/>
    </source>
</evidence>
<dbReference type="Gene3D" id="3.10.520.10">
    <property type="entry name" value="ApbE-like domains"/>
    <property type="match status" value="1"/>
</dbReference>
<dbReference type="RefSeq" id="WP_158986622.1">
    <property type="nucleotide sequence ID" value="NZ_VLNU01000001.1"/>
</dbReference>
<evidence type="ECO:0000256" key="5">
    <source>
        <dbReference type="ARBA" id="ARBA00022630"/>
    </source>
</evidence>
<keyword evidence="8 12" id="KW-0274">FAD</keyword>
<keyword evidence="9 12" id="KW-0460">Magnesium</keyword>
<comment type="cofactor">
    <cofactor evidence="1">
        <name>Mg(2+)</name>
        <dbReference type="ChEBI" id="CHEBI:18420"/>
    </cofactor>
</comment>
<dbReference type="PANTHER" id="PTHR30040:SF2">
    <property type="entry name" value="FAD:PROTEIN FMN TRANSFERASE"/>
    <property type="match status" value="1"/>
</dbReference>
<proteinExistence type="inferred from homology"/>
<sequence>MKSQRRPIGRLRLGRLAVVVALVAIVATALVRLRPVAQVEAEYLVFGSRARIVVQTRDRESAETALSAIGRKLADDHRRWHAWEPSELTRLNEALARGQSREVDADMAEMIRHAQRGYDLTDGLFNAAAGKLIGAWGFHTGDYPVRTAAPAAPRIEQLVAQAPAMIDVDVHGTTISSRNPAVSLDLNGLSEGYASLQAQRVLAEHGLHDALVYVGGFVLALGHDRGADWEVGVRGPKELLGTVRLRDGEALSSSGDYLRRRTDGGGHIVDPREGRPQRRSAATTVLADDPVLADMAATALMVAGEPGFDRLLARMRLGCALLVTSDGRLHLTRGMEARLRDIPVGLPRTVHAGAGMDCSVATRR</sequence>
<evidence type="ECO:0000256" key="8">
    <source>
        <dbReference type="ARBA" id="ARBA00022827"/>
    </source>
</evidence>
<comment type="catalytic activity">
    <reaction evidence="11 12">
        <text>L-threonyl-[protein] + FAD = FMN-L-threonyl-[protein] + AMP + H(+)</text>
        <dbReference type="Rhea" id="RHEA:36847"/>
        <dbReference type="Rhea" id="RHEA-COMP:11060"/>
        <dbReference type="Rhea" id="RHEA-COMP:11061"/>
        <dbReference type="ChEBI" id="CHEBI:15378"/>
        <dbReference type="ChEBI" id="CHEBI:30013"/>
        <dbReference type="ChEBI" id="CHEBI:57692"/>
        <dbReference type="ChEBI" id="CHEBI:74257"/>
        <dbReference type="ChEBI" id="CHEBI:456215"/>
        <dbReference type="EC" id="2.7.1.180"/>
    </reaction>
</comment>
<keyword evidence="7 12" id="KW-0479">Metal-binding</keyword>
<dbReference type="Proteomes" id="UP001501083">
    <property type="component" value="Unassembled WGS sequence"/>
</dbReference>
<keyword evidence="15" id="KW-1185">Reference proteome</keyword>
<dbReference type="GO" id="GO:0016740">
    <property type="term" value="F:transferase activity"/>
    <property type="evidence" value="ECO:0007669"/>
    <property type="project" value="UniProtKB-KW"/>
</dbReference>
<dbReference type="SUPFAM" id="SSF143631">
    <property type="entry name" value="ApbE-like"/>
    <property type="match status" value="1"/>
</dbReference>
<evidence type="ECO:0000256" key="11">
    <source>
        <dbReference type="ARBA" id="ARBA00048540"/>
    </source>
</evidence>
<reference evidence="15" key="1">
    <citation type="journal article" date="2019" name="Int. J. Syst. Evol. Microbiol.">
        <title>The Global Catalogue of Microorganisms (GCM) 10K type strain sequencing project: providing services to taxonomists for standard genome sequencing and annotation.</title>
        <authorList>
            <consortium name="The Broad Institute Genomics Platform"/>
            <consortium name="The Broad Institute Genome Sequencing Center for Infectious Disease"/>
            <person name="Wu L."/>
            <person name="Ma J."/>
        </authorList>
    </citation>
    <scope>NUCLEOTIDE SEQUENCE [LARGE SCALE GENOMIC DNA]</scope>
    <source>
        <strain evidence="15">JCM 19212</strain>
    </source>
</reference>
<evidence type="ECO:0000256" key="3">
    <source>
        <dbReference type="ARBA" id="ARBA00011955"/>
    </source>
</evidence>
<comment type="similarity">
    <text evidence="2 12">Belongs to the ApbE family.</text>
</comment>
<accession>A0ABP9LC46</accession>
<gene>
    <name evidence="14" type="ORF">GCM10025759_14140</name>
</gene>
<keyword evidence="5 12" id="KW-0285">Flavoprotein</keyword>
<organism evidence="14 15">
    <name type="scientific">Lysobacter panacisoli</name>
    <dbReference type="NCBI Taxonomy" id="1255263"/>
    <lineage>
        <taxon>Bacteria</taxon>
        <taxon>Pseudomonadati</taxon>
        <taxon>Pseudomonadota</taxon>
        <taxon>Gammaproteobacteria</taxon>
        <taxon>Lysobacterales</taxon>
        <taxon>Lysobacteraceae</taxon>
        <taxon>Lysobacter</taxon>
    </lineage>
</organism>
<protein>
    <recommendedName>
        <fullName evidence="4 12">FAD:protein FMN transferase</fullName>
        <ecNumber evidence="3 12">2.7.1.180</ecNumber>
    </recommendedName>
    <alternativeName>
        <fullName evidence="10 12">Flavin transferase</fullName>
    </alternativeName>
</protein>
<evidence type="ECO:0000256" key="6">
    <source>
        <dbReference type="ARBA" id="ARBA00022679"/>
    </source>
</evidence>
<evidence type="ECO:0000313" key="14">
    <source>
        <dbReference type="EMBL" id="GAA5073220.1"/>
    </source>
</evidence>
<evidence type="ECO:0000256" key="7">
    <source>
        <dbReference type="ARBA" id="ARBA00022723"/>
    </source>
</evidence>
<feature type="region of interest" description="Disordered" evidence="13">
    <location>
        <begin position="255"/>
        <end position="282"/>
    </location>
</feature>
<evidence type="ECO:0000256" key="2">
    <source>
        <dbReference type="ARBA" id="ARBA00008282"/>
    </source>
</evidence>
<evidence type="ECO:0000256" key="1">
    <source>
        <dbReference type="ARBA" id="ARBA00001946"/>
    </source>
</evidence>
<dbReference type="PANTHER" id="PTHR30040">
    <property type="entry name" value="THIAMINE BIOSYNTHESIS LIPOPROTEIN APBE"/>
    <property type="match status" value="1"/>
</dbReference>
<evidence type="ECO:0000256" key="12">
    <source>
        <dbReference type="PIRNR" id="PIRNR006268"/>
    </source>
</evidence>
<dbReference type="Pfam" id="PF02424">
    <property type="entry name" value="ApbE"/>
    <property type="match status" value="1"/>
</dbReference>
<dbReference type="InterPro" id="IPR024932">
    <property type="entry name" value="ApbE"/>
</dbReference>
<dbReference type="EMBL" id="BAABKY010000002">
    <property type="protein sequence ID" value="GAA5073220.1"/>
    <property type="molecule type" value="Genomic_DNA"/>
</dbReference>
<dbReference type="InterPro" id="IPR003374">
    <property type="entry name" value="ApbE-like_sf"/>
</dbReference>
<evidence type="ECO:0000256" key="13">
    <source>
        <dbReference type="SAM" id="MobiDB-lite"/>
    </source>
</evidence>
<feature type="compositionally biased region" description="Basic and acidic residues" evidence="13">
    <location>
        <begin position="257"/>
        <end position="276"/>
    </location>
</feature>
<dbReference type="PIRSF" id="PIRSF006268">
    <property type="entry name" value="ApbE"/>
    <property type="match status" value="1"/>
</dbReference>
<comment type="caution">
    <text evidence="14">The sequence shown here is derived from an EMBL/GenBank/DDBJ whole genome shotgun (WGS) entry which is preliminary data.</text>
</comment>
<evidence type="ECO:0000256" key="4">
    <source>
        <dbReference type="ARBA" id="ARBA00016337"/>
    </source>
</evidence>
<evidence type="ECO:0000256" key="9">
    <source>
        <dbReference type="ARBA" id="ARBA00022842"/>
    </source>
</evidence>
<dbReference type="EC" id="2.7.1.180" evidence="3 12"/>
<evidence type="ECO:0000313" key="15">
    <source>
        <dbReference type="Proteomes" id="UP001501083"/>
    </source>
</evidence>
<keyword evidence="6 12" id="KW-0808">Transferase</keyword>
<name>A0ABP9LC46_9GAMM</name>